<sequence>MDFHSLILELLNYFSFLGFDSHSFVFGLQTMFQFFSFFMYLSCYCPSIFCVQRWIYVLIVLSVSLLDDDELGAASTIQVVAYKNGCCSVWREHIFLCCARLKYWEKCCFASTTGLVTDVMGPSFSVFCCMGLTALVLSSLKWSPLRKSERFCRYSKASYMNSMSSNGSHFTHHRHLIVVSHQNLIGHRLKLILNPST</sequence>
<evidence type="ECO:0000313" key="1">
    <source>
        <dbReference type="EMBL" id="CAF2865374.1"/>
    </source>
</evidence>
<dbReference type="AlphaFoldDB" id="A0A7R8CMB9"/>
<reference evidence="1" key="1">
    <citation type="submission" date="2021-02" db="EMBL/GenBank/DDBJ databases">
        <authorList>
            <person name="Bekaert M."/>
        </authorList>
    </citation>
    <scope>NUCLEOTIDE SEQUENCE</scope>
    <source>
        <strain evidence="1">IoA-00</strain>
    </source>
</reference>
<accession>A0A7R8CMB9</accession>
<dbReference type="OrthoDB" id="6415790at2759"/>
<dbReference type="EMBL" id="HG994581">
    <property type="protein sequence ID" value="CAF2865374.1"/>
    <property type="molecule type" value="Genomic_DNA"/>
</dbReference>
<dbReference type="Proteomes" id="UP000675881">
    <property type="component" value="Chromosome 2"/>
</dbReference>
<evidence type="ECO:0000313" key="2">
    <source>
        <dbReference type="Proteomes" id="UP000675881"/>
    </source>
</evidence>
<gene>
    <name evidence="1" type="ORF">LSAA_6759</name>
</gene>
<proteinExistence type="predicted"/>
<protein>
    <submittedName>
        <fullName evidence="1">(salmon louse) hypothetical protein</fullName>
    </submittedName>
</protein>
<name>A0A7R8CMB9_LEPSM</name>
<organism evidence="1 2">
    <name type="scientific">Lepeophtheirus salmonis</name>
    <name type="common">Salmon louse</name>
    <name type="synonym">Caligus salmonis</name>
    <dbReference type="NCBI Taxonomy" id="72036"/>
    <lineage>
        <taxon>Eukaryota</taxon>
        <taxon>Metazoa</taxon>
        <taxon>Ecdysozoa</taxon>
        <taxon>Arthropoda</taxon>
        <taxon>Crustacea</taxon>
        <taxon>Multicrustacea</taxon>
        <taxon>Hexanauplia</taxon>
        <taxon>Copepoda</taxon>
        <taxon>Siphonostomatoida</taxon>
        <taxon>Caligidae</taxon>
        <taxon>Lepeophtheirus</taxon>
    </lineage>
</organism>
<keyword evidence="2" id="KW-1185">Reference proteome</keyword>